<feature type="compositionally biased region" description="Polar residues" evidence="1">
    <location>
        <begin position="92"/>
        <end position="104"/>
    </location>
</feature>
<evidence type="ECO:0000313" key="3">
    <source>
        <dbReference type="Proteomes" id="UP000321224"/>
    </source>
</evidence>
<feature type="compositionally biased region" description="Basic residues" evidence="1">
    <location>
        <begin position="1"/>
        <end position="11"/>
    </location>
</feature>
<feature type="region of interest" description="Disordered" evidence="1">
    <location>
        <begin position="83"/>
        <end position="107"/>
    </location>
</feature>
<comment type="caution">
    <text evidence="2">The sequence shown here is derived from an EMBL/GenBank/DDBJ whole genome shotgun (WGS) entry which is preliminary data.</text>
</comment>
<dbReference type="Proteomes" id="UP000321224">
    <property type="component" value="Unassembled WGS sequence"/>
</dbReference>
<proteinExistence type="predicted"/>
<dbReference type="AlphaFoldDB" id="A0A511HGQ3"/>
<evidence type="ECO:0000256" key="1">
    <source>
        <dbReference type="SAM" id="MobiDB-lite"/>
    </source>
</evidence>
<organism evidence="2 3">
    <name type="scientific">Myxococcus virescens</name>
    <dbReference type="NCBI Taxonomy" id="83456"/>
    <lineage>
        <taxon>Bacteria</taxon>
        <taxon>Pseudomonadati</taxon>
        <taxon>Myxococcota</taxon>
        <taxon>Myxococcia</taxon>
        <taxon>Myxococcales</taxon>
        <taxon>Cystobacterineae</taxon>
        <taxon>Myxococcaceae</taxon>
        <taxon>Myxococcus</taxon>
    </lineage>
</organism>
<dbReference type="EMBL" id="BJVY01000027">
    <property type="protein sequence ID" value="GEL72731.1"/>
    <property type="molecule type" value="Genomic_DNA"/>
</dbReference>
<protein>
    <submittedName>
        <fullName evidence="2">Uncharacterized protein</fullName>
    </submittedName>
</protein>
<accession>A0A511HGQ3</accession>
<gene>
    <name evidence="2" type="ORF">MVI01_45150</name>
</gene>
<evidence type="ECO:0000313" key="2">
    <source>
        <dbReference type="EMBL" id="GEL72731.1"/>
    </source>
</evidence>
<reference evidence="2 3" key="1">
    <citation type="submission" date="2019-07" db="EMBL/GenBank/DDBJ databases">
        <title>Whole genome shotgun sequence of Myxococcus virescens NBRC 100334.</title>
        <authorList>
            <person name="Hosoyama A."/>
            <person name="Uohara A."/>
            <person name="Ohji S."/>
            <person name="Ichikawa N."/>
        </authorList>
    </citation>
    <scope>NUCLEOTIDE SEQUENCE [LARGE SCALE GENOMIC DNA]</scope>
    <source>
        <strain evidence="2 3">NBRC 100334</strain>
    </source>
</reference>
<feature type="region of interest" description="Disordered" evidence="1">
    <location>
        <begin position="1"/>
        <end position="49"/>
    </location>
</feature>
<sequence length="121" mass="13512">MQVRKLMRQRSMHASDDANVLGFNRKREGTGSVHGTPPSGQRGDDPRHWLRSLLDTPPVPSGHRAISLTAMLFDLPARVKHDSRRRPLTERMGNSRSGRDTQCISRDGIFARRATSAGKNV</sequence>
<name>A0A511HGQ3_9BACT</name>